<dbReference type="SUPFAM" id="SSF54001">
    <property type="entry name" value="Cysteine proteinases"/>
    <property type="match status" value="1"/>
</dbReference>
<dbReference type="AlphaFoldDB" id="A0ABD2WBE4"/>
<name>A0ABD2WBE4_9HYME</name>
<evidence type="ECO:0008006" key="3">
    <source>
        <dbReference type="Google" id="ProtNLM"/>
    </source>
</evidence>
<proteinExistence type="predicted"/>
<gene>
    <name evidence="1" type="ORF">TKK_014537</name>
</gene>
<dbReference type="EMBL" id="JBJJXI010000117">
    <property type="protein sequence ID" value="KAL3390367.1"/>
    <property type="molecule type" value="Genomic_DNA"/>
</dbReference>
<dbReference type="Gene3D" id="3.40.395.10">
    <property type="entry name" value="Adenoviral Proteinase, Chain A"/>
    <property type="match status" value="1"/>
</dbReference>
<keyword evidence="2" id="KW-1185">Reference proteome</keyword>
<dbReference type="InterPro" id="IPR038765">
    <property type="entry name" value="Papain-like_cys_pep_sf"/>
</dbReference>
<reference evidence="1 2" key="1">
    <citation type="journal article" date="2024" name="bioRxiv">
        <title>A reference genome for Trichogramma kaykai: A tiny desert-dwelling parasitoid wasp with competing sex-ratio distorters.</title>
        <authorList>
            <person name="Culotta J."/>
            <person name="Lindsey A.R."/>
        </authorList>
    </citation>
    <scope>NUCLEOTIDE SEQUENCE [LARGE SCALE GENOMIC DNA]</scope>
    <source>
        <strain evidence="1 2">KSX58</strain>
    </source>
</reference>
<sequence length="100" mass="11861">MRDQLPKNGPRSRECAIVNLDSANNMGSHWVAYHKNDTSVVYFDSFGDLEPPPELMRYWNIDRVYYNYKQYQKFNTYNCGHLCLKFLKGDIKVDHPRVIN</sequence>
<organism evidence="1 2">
    <name type="scientific">Trichogramma kaykai</name>
    <dbReference type="NCBI Taxonomy" id="54128"/>
    <lineage>
        <taxon>Eukaryota</taxon>
        <taxon>Metazoa</taxon>
        <taxon>Ecdysozoa</taxon>
        <taxon>Arthropoda</taxon>
        <taxon>Hexapoda</taxon>
        <taxon>Insecta</taxon>
        <taxon>Pterygota</taxon>
        <taxon>Neoptera</taxon>
        <taxon>Endopterygota</taxon>
        <taxon>Hymenoptera</taxon>
        <taxon>Apocrita</taxon>
        <taxon>Proctotrupomorpha</taxon>
        <taxon>Chalcidoidea</taxon>
        <taxon>Trichogrammatidae</taxon>
        <taxon>Trichogramma</taxon>
    </lineage>
</organism>
<comment type="caution">
    <text evidence="1">The sequence shown here is derived from an EMBL/GenBank/DDBJ whole genome shotgun (WGS) entry which is preliminary data.</text>
</comment>
<evidence type="ECO:0000313" key="1">
    <source>
        <dbReference type="EMBL" id="KAL3390367.1"/>
    </source>
</evidence>
<dbReference type="Proteomes" id="UP001627154">
    <property type="component" value="Unassembled WGS sequence"/>
</dbReference>
<protein>
    <recommendedName>
        <fullName evidence="3">Ubiquitin-like protease family profile domain-containing protein</fullName>
    </recommendedName>
</protein>
<evidence type="ECO:0000313" key="2">
    <source>
        <dbReference type="Proteomes" id="UP001627154"/>
    </source>
</evidence>
<accession>A0ABD2WBE4</accession>